<dbReference type="Proteomes" id="UP000674270">
    <property type="component" value="Unassembled WGS sequence"/>
</dbReference>
<evidence type="ECO:0000313" key="3">
    <source>
        <dbReference type="Proteomes" id="UP000674270"/>
    </source>
</evidence>
<comment type="caution">
    <text evidence="2">The sequence shown here is derived from an EMBL/GenBank/DDBJ whole genome shotgun (WGS) entry which is preliminary data.</text>
</comment>
<organism evidence="2 3">
    <name type="scientific">Providencia huaxiensis</name>
    <dbReference type="NCBI Taxonomy" id="2027290"/>
    <lineage>
        <taxon>Bacteria</taxon>
        <taxon>Pseudomonadati</taxon>
        <taxon>Pseudomonadota</taxon>
        <taxon>Gammaproteobacteria</taxon>
        <taxon>Enterobacterales</taxon>
        <taxon>Morganellaceae</taxon>
        <taxon>Providencia</taxon>
    </lineage>
</organism>
<evidence type="ECO:0000313" key="2">
    <source>
        <dbReference type="EMBL" id="MBQ0268305.1"/>
    </source>
</evidence>
<dbReference type="AlphaFoldDB" id="A0A8I2AMX9"/>
<protein>
    <submittedName>
        <fullName evidence="2">Uncharacterized protein</fullName>
    </submittedName>
</protein>
<accession>A0A8I2AMX9</accession>
<dbReference type="RefSeq" id="WP_210848305.1">
    <property type="nucleotide sequence ID" value="NZ_JAGKLY010000002.1"/>
</dbReference>
<reference evidence="2" key="1">
    <citation type="submission" date="2021-03" db="EMBL/GenBank/DDBJ databases">
        <authorList>
            <person name="Stanton E."/>
        </authorList>
    </citation>
    <scope>NUCLEOTIDE SEQUENCE</scope>
    <source>
        <strain evidence="2">2020EL-00113</strain>
    </source>
</reference>
<sequence length="254" mass="29606">MENEIFENINKNLDLLRLKIERVNKLLISVNNSADESIERMDSVREGLLVSKRRDSDKIKNTMNTVEVKIMENLSEQYNKVKQISDMLLKQESMLTDLKEENWHYSQFEIDIYIKEVNQDLQNNEIWNQPENNFKKIDFINHGGLRGMIFTPISSFNRKSNELAKEIYEVEMLMKEMNRERLNIELHFFKDMNIPTSSPTQLQQPDTLAEQIVGFKPAYESNASSSIDSLILDQKPIIQIKGCVGRTAMCGITH</sequence>
<name>A0A8I2AMX9_9GAMM</name>
<proteinExistence type="predicted"/>
<dbReference type="EMBL" id="JAGKLY010000002">
    <property type="protein sequence ID" value="MBQ0268305.1"/>
    <property type="molecule type" value="Genomic_DNA"/>
</dbReference>
<evidence type="ECO:0000256" key="1">
    <source>
        <dbReference type="SAM" id="Coils"/>
    </source>
</evidence>
<keyword evidence="1" id="KW-0175">Coiled coil</keyword>
<gene>
    <name evidence="2" type="ORF">J7T18_08330</name>
</gene>
<feature type="coiled-coil region" evidence="1">
    <location>
        <begin position="71"/>
        <end position="101"/>
    </location>
</feature>